<protein>
    <submittedName>
        <fullName evidence="2">Uncharacterized protein</fullName>
    </submittedName>
</protein>
<feature type="compositionally biased region" description="Low complexity" evidence="1">
    <location>
        <begin position="644"/>
        <end position="671"/>
    </location>
</feature>
<feature type="region of interest" description="Disordered" evidence="1">
    <location>
        <begin position="644"/>
        <end position="728"/>
    </location>
</feature>
<feature type="compositionally biased region" description="Polar residues" evidence="1">
    <location>
        <begin position="420"/>
        <end position="439"/>
    </location>
</feature>
<feature type="region of interest" description="Disordered" evidence="1">
    <location>
        <begin position="360"/>
        <end position="584"/>
    </location>
</feature>
<organism evidence="2 3">
    <name type="scientific">Helicoverpa armigera</name>
    <name type="common">Cotton bollworm</name>
    <name type="synonym">Heliothis armigera</name>
    <dbReference type="NCBI Taxonomy" id="29058"/>
    <lineage>
        <taxon>Eukaryota</taxon>
        <taxon>Metazoa</taxon>
        <taxon>Ecdysozoa</taxon>
        <taxon>Arthropoda</taxon>
        <taxon>Hexapoda</taxon>
        <taxon>Insecta</taxon>
        <taxon>Pterygota</taxon>
        <taxon>Neoptera</taxon>
        <taxon>Endopterygota</taxon>
        <taxon>Lepidoptera</taxon>
        <taxon>Glossata</taxon>
        <taxon>Ditrysia</taxon>
        <taxon>Noctuoidea</taxon>
        <taxon>Noctuidae</taxon>
        <taxon>Heliothinae</taxon>
        <taxon>Helicoverpa</taxon>
    </lineage>
</organism>
<evidence type="ECO:0000313" key="2">
    <source>
        <dbReference type="EMBL" id="PZC73000.1"/>
    </source>
</evidence>
<feature type="compositionally biased region" description="Basic and acidic residues" evidence="1">
    <location>
        <begin position="458"/>
        <end position="482"/>
    </location>
</feature>
<feature type="compositionally biased region" description="Basic residues" evidence="1">
    <location>
        <begin position="408"/>
        <end position="419"/>
    </location>
</feature>
<sequence>MQIFGVRVPQIAKISDVLSGQGASFEAAVAKHLYSPISVYQARFAAPTSFIPTPAVYQKPKPFELSNSIINQKTPENAPKQEHQPTFRLDGYVQSGLPSMQGHLGLSQEIFQTQPLGVKQEPEYFPVLTSQQFGPIKFQSLLPSQFLEQNKIYQLLPFNSGFASGFANNQNGINEKSYSNVDSEEQAKLAPTPRSIENNPVPVPTQGYHAHPNGAISFSSFSQNLPVNPQYESVPQSPPGNFNNQPFPVALPQSQQSIAYQLQPQQQKIIPLKQISQYPPLLRKIVQELNKYQPHFHPDLINFKPQGDPRAVDSFRQNVLVEHPRQQPHPHSESLGLQRLPAFKPLPQSELSPEAYFQHTSPSPIAAEPKPFNKNEQSNQTPSHAVQPLAPVSPPREHTPLPPLKPNYNKHVKPLKQRRPTTSEFLPTTVQPLPSSSPYEQPEPDQLIASTTIQPYDKYNDNDNVEWKESDRDSDTYNRESDNENGPQPDPIISSTYQPEVMKEPRPEFSQPSGPEPEEHSLSVPQPIKSEPSHDVVIQQQEVQEIILEPSPQPEDRQQNQIRNQPEQEADQLQSQEHHQLLEQMQPLHYQQEIQDLQSQYHVEARQLHEVPKQYAIQQIGSQQYQIQPYAYPLQFYQLQAKPLQGPQAEPEQPQPRQQQVEQTQSPQYQQHSIEPKSDAQPSPPTTEDSEAQYDQNEQDSDDRSQDQSKRQQAAAKPIEQYLAKSGPNYRHSYGPVLSSHFPHIFAQPQRLADADYGSQLLNLPNYPEVQYFGKFARELFGNGQH</sequence>
<dbReference type="EMBL" id="KZ150135">
    <property type="protein sequence ID" value="PZC73000.1"/>
    <property type="molecule type" value="Genomic_DNA"/>
</dbReference>
<feature type="compositionally biased region" description="Low complexity" evidence="1">
    <location>
        <begin position="536"/>
        <end position="549"/>
    </location>
</feature>
<keyword evidence="3" id="KW-1185">Reference proteome</keyword>
<dbReference type="OrthoDB" id="7485528at2759"/>
<name>A0A2W1BJU6_HELAM</name>
<dbReference type="Proteomes" id="UP000249218">
    <property type="component" value="Unassembled WGS sequence"/>
</dbReference>
<proteinExistence type="predicted"/>
<feature type="compositionally biased region" description="Acidic residues" evidence="1">
    <location>
        <begin position="688"/>
        <end position="701"/>
    </location>
</feature>
<feature type="compositionally biased region" description="Polar residues" evidence="1">
    <location>
        <begin position="374"/>
        <end position="384"/>
    </location>
</feature>
<gene>
    <name evidence="2" type="primary">HaOG210198</name>
    <name evidence="2" type="ORF">B5X24_HaOG210198</name>
</gene>
<evidence type="ECO:0000313" key="3">
    <source>
        <dbReference type="Proteomes" id="UP000249218"/>
    </source>
</evidence>
<accession>A0A2W1BJU6</accession>
<reference evidence="2 3" key="1">
    <citation type="journal article" date="2017" name="BMC Biol.">
        <title>Genomic innovations, transcriptional plasticity and gene loss underlying the evolution and divergence of two highly polyphagous and invasive Helicoverpa pest species.</title>
        <authorList>
            <person name="Pearce S.L."/>
            <person name="Clarke D.F."/>
            <person name="East P.D."/>
            <person name="Elfekih S."/>
            <person name="Gordon K.H."/>
            <person name="Jermiin L.S."/>
            <person name="McGaughran A."/>
            <person name="Oakeshott J.G."/>
            <person name="Papanikolaou A."/>
            <person name="Perera O.P."/>
            <person name="Rane R.V."/>
            <person name="Richards S."/>
            <person name="Tay W.T."/>
            <person name="Walsh T.K."/>
            <person name="Anderson A."/>
            <person name="Anderson C.J."/>
            <person name="Asgari S."/>
            <person name="Board P.G."/>
            <person name="Bretschneider A."/>
            <person name="Campbell P.M."/>
            <person name="Chertemps T."/>
            <person name="Christeller J.T."/>
            <person name="Coppin C.W."/>
            <person name="Downes S.J."/>
            <person name="Duan G."/>
            <person name="Farnsworth C.A."/>
            <person name="Good R.T."/>
            <person name="Han L.B."/>
            <person name="Han Y.C."/>
            <person name="Hatje K."/>
            <person name="Horne I."/>
            <person name="Huang Y.P."/>
            <person name="Hughes D.S."/>
            <person name="Jacquin-Joly E."/>
            <person name="James W."/>
            <person name="Jhangiani S."/>
            <person name="Kollmar M."/>
            <person name="Kuwar S.S."/>
            <person name="Li S."/>
            <person name="Liu N.Y."/>
            <person name="Maibeche M.T."/>
            <person name="Miller J.R."/>
            <person name="Montagne N."/>
            <person name="Perry T."/>
            <person name="Qu J."/>
            <person name="Song S.V."/>
            <person name="Sutton G.G."/>
            <person name="Vogel H."/>
            <person name="Walenz B.P."/>
            <person name="Xu W."/>
            <person name="Zhang H.J."/>
            <person name="Zou Z."/>
            <person name="Batterham P."/>
            <person name="Edwards O.R."/>
            <person name="Feyereisen R."/>
            <person name="Gibbs R.A."/>
            <person name="Heckel D.G."/>
            <person name="McGrath A."/>
            <person name="Robin C."/>
            <person name="Scherer S.E."/>
            <person name="Worley K.C."/>
            <person name="Wu Y.D."/>
        </authorList>
    </citation>
    <scope>NUCLEOTIDE SEQUENCE [LARGE SCALE GENOMIC DNA]</scope>
    <source>
        <strain evidence="2">Harm_GR_Male_#8</strain>
        <tissue evidence="2">Whole organism</tissue>
    </source>
</reference>
<dbReference type="AlphaFoldDB" id="A0A2W1BJU6"/>
<evidence type="ECO:0000256" key="1">
    <source>
        <dbReference type="SAM" id="MobiDB-lite"/>
    </source>
</evidence>